<dbReference type="InterPro" id="IPR000073">
    <property type="entry name" value="AB_hydrolase_1"/>
</dbReference>
<dbReference type="Proteomes" id="UP000515291">
    <property type="component" value="Chromosome"/>
</dbReference>
<dbReference type="Pfam" id="PF00561">
    <property type="entry name" value="Abhydrolase_1"/>
    <property type="match status" value="1"/>
</dbReference>
<dbReference type="RefSeq" id="WP_184518176.1">
    <property type="nucleotide sequence ID" value="NZ_CP050292.1"/>
</dbReference>
<dbReference type="SUPFAM" id="SSF53474">
    <property type="entry name" value="alpha/beta-Hydrolases"/>
    <property type="match status" value="1"/>
</dbReference>
<accession>A0A7G6TZ34</accession>
<dbReference type="AlphaFoldDB" id="A0A7G6TZ34"/>
<name>A0A7G6TZ34_9BRAD</name>
<dbReference type="InterPro" id="IPR050266">
    <property type="entry name" value="AB_hydrolase_sf"/>
</dbReference>
<dbReference type="PANTHER" id="PTHR43798">
    <property type="entry name" value="MONOACYLGLYCEROL LIPASE"/>
    <property type="match status" value="1"/>
</dbReference>
<reference evidence="3" key="1">
    <citation type="journal article" date="2020" name="Mol. Plant Microbe">
        <title>Rhizobial microsymbionts of the narrowly endemic Oxytropis species growing in Kamchatka are characterized by significant genetic diversity and possess a set of genes that are associated with T3SS and T6SS secretion systems and can affect the development of symbiosis.</title>
        <authorList>
            <person name="Safronova V."/>
            <person name="Guro P."/>
            <person name="Sazanova A."/>
            <person name="Kuznetsova I."/>
            <person name="Belimov A."/>
            <person name="Yakubov V."/>
            <person name="Chirak E."/>
            <person name="Afonin A."/>
            <person name="Gogolev Y."/>
            <person name="Andronov E."/>
            <person name="Tikhonovich I."/>
        </authorList>
    </citation>
    <scope>NUCLEOTIDE SEQUENCE [LARGE SCALE GENOMIC DNA]</scope>
    <source>
        <strain evidence="3">581</strain>
    </source>
</reference>
<keyword evidence="2" id="KW-0378">Hydrolase</keyword>
<dbReference type="KEGG" id="trb:HB776_12865"/>
<dbReference type="GO" id="GO:0016787">
    <property type="term" value="F:hydrolase activity"/>
    <property type="evidence" value="ECO:0007669"/>
    <property type="project" value="UniProtKB-KW"/>
</dbReference>
<evidence type="ECO:0000313" key="2">
    <source>
        <dbReference type="EMBL" id="QND72016.1"/>
    </source>
</evidence>
<organism evidence="2 3">
    <name type="scientific">Tardiphaga robiniae</name>
    <dbReference type="NCBI Taxonomy" id="943830"/>
    <lineage>
        <taxon>Bacteria</taxon>
        <taxon>Pseudomonadati</taxon>
        <taxon>Pseudomonadota</taxon>
        <taxon>Alphaproteobacteria</taxon>
        <taxon>Hyphomicrobiales</taxon>
        <taxon>Nitrobacteraceae</taxon>
        <taxon>Tardiphaga</taxon>
    </lineage>
</organism>
<dbReference type="Gene3D" id="3.40.50.1820">
    <property type="entry name" value="alpha/beta hydrolase"/>
    <property type="match status" value="1"/>
</dbReference>
<evidence type="ECO:0000313" key="3">
    <source>
        <dbReference type="Proteomes" id="UP000515291"/>
    </source>
</evidence>
<sequence>MPSFHNGAVEIAYLDEGEGDPIVLVHGFASSKNVNWVYPTWVSELKKHNRRVIALDNRGHGDSSKLYDSEQYSIGAMAADVRALLAHLGIVRTDMMGYSMGARITAYIAYSHPELIRSAIFGGLGIGLIKGGGPGENVALALEADSLNDVTDPVGRTFRAFADQTRSDRRALAACLRGSRRLMTNEEAAAIKVPLLIAVGTTDEISGSAQELQKVIAGSEVLDIPNRDHMRAVGDRVYKEGVLDFLSRRP</sequence>
<evidence type="ECO:0000259" key="1">
    <source>
        <dbReference type="Pfam" id="PF00561"/>
    </source>
</evidence>
<feature type="domain" description="AB hydrolase-1" evidence="1">
    <location>
        <begin position="21"/>
        <end position="123"/>
    </location>
</feature>
<protein>
    <submittedName>
        <fullName evidence="2">Alpha/beta hydrolase</fullName>
    </submittedName>
</protein>
<dbReference type="InterPro" id="IPR029058">
    <property type="entry name" value="AB_hydrolase_fold"/>
</dbReference>
<dbReference type="GO" id="GO:0016020">
    <property type="term" value="C:membrane"/>
    <property type="evidence" value="ECO:0007669"/>
    <property type="project" value="TreeGrafter"/>
</dbReference>
<gene>
    <name evidence="2" type="ORF">HB776_12865</name>
</gene>
<proteinExistence type="predicted"/>
<dbReference type="EMBL" id="CP050292">
    <property type="protein sequence ID" value="QND72016.1"/>
    <property type="molecule type" value="Genomic_DNA"/>
</dbReference>
<dbReference type="PANTHER" id="PTHR43798:SF33">
    <property type="entry name" value="HYDROLASE, PUTATIVE (AFU_ORTHOLOGUE AFUA_2G14860)-RELATED"/>
    <property type="match status" value="1"/>
</dbReference>